<dbReference type="Pfam" id="PF11154">
    <property type="entry name" value="DUF2934"/>
    <property type="match status" value="1"/>
</dbReference>
<dbReference type="AlphaFoldDB" id="A0A364NUM3"/>
<keyword evidence="2" id="KW-1185">Reference proteome</keyword>
<reference evidence="1 2" key="1">
    <citation type="submission" date="2017-11" db="EMBL/GenBank/DDBJ databases">
        <title>Draft genome sequence of magnetotactic bacterium Magnetospirillum kuznetsovii LBB-42.</title>
        <authorList>
            <person name="Grouzdev D.S."/>
            <person name="Rysina M.S."/>
            <person name="Baslerov R.V."/>
            <person name="Koziaeva V."/>
        </authorList>
    </citation>
    <scope>NUCLEOTIDE SEQUENCE [LARGE SCALE GENOMIC DNA]</scope>
    <source>
        <strain evidence="1 2">LBB-42</strain>
    </source>
</reference>
<protein>
    <recommendedName>
        <fullName evidence="3">DUF2934 domain-containing protein</fullName>
    </recommendedName>
</protein>
<proteinExistence type="predicted"/>
<evidence type="ECO:0008006" key="3">
    <source>
        <dbReference type="Google" id="ProtNLM"/>
    </source>
</evidence>
<dbReference type="InterPro" id="IPR021327">
    <property type="entry name" value="DUF2934"/>
</dbReference>
<gene>
    <name evidence="1" type="ORF">CU669_17010</name>
</gene>
<dbReference type="EMBL" id="PGTO01000017">
    <property type="protein sequence ID" value="RAU20778.1"/>
    <property type="molecule type" value="Genomic_DNA"/>
</dbReference>
<evidence type="ECO:0000313" key="2">
    <source>
        <dbReference type="Proteomes" id="UP000251075"/>
    </source>
</evidence>
<name>A0A364NUM3_9PROT</name>
<dbReference type="Proteomes" id="UP000251075">
    <property type="component" value="Unassembled WGS sequence"/>
</dbReference>
<organism evidence="1 2">
    <name type="scientific">Paramagnetospirillum kuznetsovii</name>
    <dbReference type="NCBI Taxonomy" id="2053833"/>
    <lineage>
        <taxon>Bacteria</taxon>
        <taxon>Pseudomonadati</taxon>
        <taxon>Pseudomonadota</taxon>
        <taxon>Alphaproteobacteria</taxon>
        <taxon>Rhodospirillales</taxon>
        <taxon>Magnetospirillaceae</taxon>
        <taxon>Paramagnetospirillum</taxon>
    </lineage>
</organism>
<accession>A0A364NUM3</accession>
<evidence type="ECO:0000313" key="1">
    <source>
        <dbReference type="EMBL" id="RAU20778.1"/>
    </source>
</evidence>
<dbReference type="OrthoDB" id="9811127at2"/>
<dbReference type="RefSeq" id="WP_112146785.1">
    <property type="nucleotide sequence ID" value="NZ_PGTO01000017.1"/>
</dbReference>
<comment type="caution">
    <text evidence="1">The sequence shown here is derived from an EMBL/GenBank/DDBJ whole genome shotgun (WGS) entry which is preliminary data.</text>
</comment>
<sequence>MTHNEARVREMARILWEKEGRPEGHDLELWCKAEQWILREAAYQGKVAQQIITFPCKSAPLADKAQTL</sequence>